<reference evidence="2 3" key="1">
    <citation type="submission" date="2018-07" db="EMBL/GenBank/DDBJ databases">
        <title>Whole Genome Shotgun Sequence of Streptomyces spongiicola strain 531S.</title>
        <authorList>
            <person name="Dohra H."/>
            <person name="Kodani S."/>
        </authorList>
    </citation>
    <scope>NUCLEOTIDE SEQUENCE [LARGE SCALE GENOMIC DNA]</scope>
    <source>
        <strain evidence="2 3">531S</strain>
    </source>
</reference>
<evidence type="ECO:0000313" key="3">
    <source>
        <dbReference type="Proteomes" id="UP000265354"/>
    </source>
</evidence>
<comment type="caution">
    <text evidence="2">The sequence shown here is derived from an EMBL/GenBank/DDBJ whole genome shotgun (WGS) entry which is preliminary data.</text>
</comment>
<dbReference type="AlphaFoldDB" id="A0A388SWM6"/>
<proteinExistence type="predicted"/>
<gene>
    <name evidence="2" type="ORF">SSP531S_24780</name>
</gene>
<dbReference type="EMBL" id="BGZL01000005">
    <property type="protein sequence ID" value="GBQ01048.1"/>
    <property type="molecule type" value="Genomic_DNA"/>
</dbReference>
<accession>A0A388SWM6</accession>
<dbReference type="Proteomes" id="UP000265354">
    <property type="component" value="Unassembled WGS sequence"/>
</dbReference>
<evidence type="ECO:0000256" key="1">
    <source>
        <dbReference type="SAM" id="MobiDB-lite"/>
    </source>
</evidence>
<evidence type="ECO:0000313" key="2">
    <source>
        <dbReference type="EMBL" id="GBQ01048.1"/>
    </source>
</evidence>
<feature type="region of interest" description="Disordered" evidence="1">
    <location>
        <begin position="13"/>
        <end position="43"/>
    </location>
</feature>
<feature type="region of interest" description="Disordered" evidence="1">
    <location>
        <begin position="73"/>
        <end position="97"/>
    </location>
</feature>
<sequence>MPHSVPGLVRAARIRGNDQAGGGPARNRSTCAGRGADRMRCGSGPVSDPYWARCRTGPGAALGPEPVGYRCTVDPSADADADGPSHTRGLDSASGDA</sequence>
<name>A0A388SWM6_9ACTN</name>
<organism evidence="2 3">
    <name type="scientific">Streptomyces spongiicola</name>
    <dbReference type="NCBI Taxonomy" id="1690221"/>
    <lineage>
        <taxon>Bacteria</taxon>
        <taxon>Bacillati</taxon>
        <taxon>Actinomycetota</taxon>
        <taxon>Actinomycetes</taxon>
        <taxon>Kitasatosporales</taxon>
        <taxon>Streptomycetaceae</taxon>
        <taxon>Streptomyces</taxon>
    </lineage>
</organism>
<protein>
    <submittedName>
        <fullName evidence="2">Uncharacterized protein</fullName>
    </submittedName>
</protein>